<gene>
    <name evidence="1" type="ORF">B4102_3263</name>
</gene>
<dbReference type="Proteomes" id="UP000075666">
    <property type="component" value="Unassembled WGS sequence"/>
</dbReference>
<sequence>MKMNKVSTYYETVLPIKEKSTSENVLNKEIEFRTLEQSLNRIETKLDVLFNMISKMK</sequence>
<dbReference type="PATRIC" id="fig|46224.3.peg.3242"/>
<evidence type="ECO:0000313" key="1">
    <source>
        <dbReference type="EMBL" id="KYD05539.1"/>
    </source>
</evidence>
<evidence type="ECO:0000313" key="2">
    <source>
        <dbReference type="Proteomes" id="UP000075666"/>
    </source>
</evidence>
<organism evidence="1 2">
    <name type="scientific">Heyndrickxia sporothermodurans</name>
    <dbReference type="NCBI Taxonomy" id="46224"/>
    <lineage>
        <taxon>Bacteria</taxon>
        <taxon>Bacillati</taxon>
        <taxon>Bacillota</taxon>
        <taxon>Bacilli</taxon>
        <taxon>Bacillales</taxon>
        <taxon>Bacillaceae</taxon>
        <taxon>Heyndrickxia</taxon>
    </lineage>
</organism>
<protein>
    <submittedName>
        <fullName evidence="1">Uncharacterized protein</fullName>
    </submittedName>
</protein>
<name>A0A150L0C5_9BACI</name>
<accession>A0A150L0C5</accession>
<comment type="caution">
    <text evidence="1">The sequence shown here is derived from an EMBL/GenBank/DDBJ whole genome shotgun (WGS) entry which is preliminary data.</text>
</comment>
<proteinExistence type="predicted"/>
<dbReference type="EMBL" id="LQYN01000056">
    <property type="protein sequence ID" value="KYD05539.1"/>
    <property type="molecule type" value="Genomic_DNA"/>
</dbReference>
<dbReference type="AlphaFoldDB" id="A0A150L0C5"/>
<reference evidence="1 2" key="1">
    <citation type="submission" date="2016-01" db="EMBL/GenBank/DDBJ databases">
        <title>Genome Sequences of Twelve Sporeforming Bacillus Species Isolated from Foods.</title>
        <authorList>
            <person name="Berendsen E.M."/>
            <person name="Wells-Bennik M.H."/>
            <person name="Krawcyk A.O."/>
            <person name="De Jong A."/>
            <person name="Holsappel S."/>
            <person name="Eijlander R.T."/>
            <person name="Kuipers O.P."/>
        </authorList>
    </citation>
    <scope>NUCLEOTIDE SEQUENCE [LARGE SCALE GENOMIC DNA]</scope>
    <source>
        <strain evidence="1 2">B4102</strain>
    </source>
</reference>
<keyword evidence="2" id="KW-1185">Reference proteome</keyword>